<dbReference type="PANTHER" id="PTHR43214:SF43">
    <property type="entry name" value="TWO-COMPONENT RESPONSE REGULATOR"/>
    <property type="match status" value="1"/>
</dbReference>
<evidence type="ECO:0000313" key="5">
    <source>
        <dbReference type="EMBL" id="QOL49119.1"/>
    </source>
</evidence>
<feature type="domain" description="HTH luxR-type" evidence="3">
    <location>
        <begin position="146"/>
        <end position="211"/>
    </location>
</feature>
<name>A0A7L9U3X7_9BURK</name>
<dbReference type="KEGG" id="mlir:LPB04_19675"/>
<dbReference type="PANTHER" id="PTHR43214">
    <property type="entry name" value="TWO-COMPONENT RESPONSE REGULATOR"/>
    <property type="match status" value="1"/>
</dbReference>
<dbReference type="EMBL" id="CP062941">
    <property type="protein sequence ID" value="QOL49119.1"/>
    <property type="molecule type" value="Genomic_DNA"/>
</dbReference>
<dbReference type="GO" id="GO:0000160">
    <property type="term" value="P:phosphorelay signal transduction system"/>
    <property type="evidence" value="ECO:0007669"/>
    <property type="project" value="InterPro"/>
</dbReference>
<accession>A0A7L9U3X7</accession>
<evidence type="ECO:0000259" key="3">
    <source>
        <dbReference type="PROSITE" id="PS50043"/>
    </source>
</evidence>
<dbReference type="InterPro" id="IPR000792">
    <property type="entry name" value="Tscrpt_reg_LuxR_C"/>
</dbReference>
<gene>
    <name evidence="5" type="ORF">LPB04_19675</name>
</gene>
<dbReference type="RefSeq" id="WP_193686161.1">
    <property type="nucleotide sequence ID" value="NZ_CP062941.1"/>
</dbReference>
<dbReference type="PROSITE" id="PS50110">
    <property type="entry name" value="RESPONSE_REGULATORY"/>
    <property type="match status" value="1"/>
</dbReference>
<dbReference type="InterPro" id="IPR001789">
    <property type="entry name" value="Sig_transdc_resp-reg_receiver"/>
</dbReference>
<dbReference type="CDD" id="cd06170">
    <property type="entry name" value="LuxR_C_like"/>
    <property type="match status" value="1"/>
</dbReference>
<proteinExistence type="predicted"/>
<dbReference type="Proteomes" id="UP000593875">
    <property type="component" value="Chromosome"/>
</dbReference>
<dbReference type="Pfam" id="PF00196">
    <property type="entry name" value="GerE"/>
    <property type="match status" value="1"/>
</dbReference>
<sequence length="213" mass="23551">MILLAGPTSELLRYWKQGLDGFPTATSVGNMEVLLADMARIKPDVLMLDMDLPDLDGAKGAARLLKLHAATKIIALASEPCDIRELGLFRIGVRGCCCHDIAPDRVKLVIKAVQQGELWIRRTLTPRLLDELGARIRADNEGRRAAMARLADLTRREREIAELVGNGESNKQIARELTITESTVKAHLTEIFRKLGIADRLKLALLIVELAEV</sequence>
<keyword evidence="6" id="KW-1185">Reference proteome</keyword>
<dbReference type="GO" id="GO:0003677">
    <property type="term" value="F:DNA binding"/>
    <property type="evidence" value="ECO:0007669"/>
    <property type="project" value="UniProtKB-KW"/>
</dbReference>
<evidence type="ECO:0000259" key="4">
    <source>
        <dbReference type="PROSITE" id="PS50110"/>
    </source>
</evidence>
<dbReference type="SUPFAM" id="SSF46894">
    <property type="entry name" value="C-terminal effector domain of the bipartite response regulators"/>
    <property type="match status" value="1"/>
</dbReference>
<dbReference type="PROSITE" id="PS50043">
    <property type="entry name" value="HTH_LUXR_2"/>
    <property type="match status" value="1"/>
</dbReference>
<dbReference type="SMART" id="SM00421">
    <property type="entry name" value="HTH_LUXR"/>
    <property type="match status" value="1"/>
</dbReference>
<dbReference type="InterPro" id="IPR039420">
    <property type="entry name" value="WalR-like"/>
</dbReference>
<dbReference type="InterPro" id="IPR011006">
    <property type="entry name" value="CheY-like_superfamily"/>
</dbReference>
<feature type="domain" description="Response regulatory" evidence="4">
    <location>
        <begin position="1"/>
        <end position="114"/>
    </location>
</feature>
<dbReference type="SUPFAM" id="SSF52172">
    <property type="entry name" value="CheY-like"/>
    <property type="match status" value="1"/>
</dbReference>
<protein>
    <submittedName>
        <fullName evidence="5">Response regulator transcription factor</fullName>
    </submittedName>
</protein>
<dbReference type="PRINTS" id="PR00038">
    <property type="entry name" value="HTHLUXR"/>
</dbReference>
<dbReference type="GO" id="GO:0006355">
    <property type="term" value="P:regulation of DNA-templated transcription"/>
    <property type="evidence" value="ECO:0007669"/>
    <property type="project" value="InterPro"/>
</dbReference>
<evidence type="ECO:0000256" key="1">
    <source>
        <dbReference type="ARBA" id="ARBA00023125"/>
    </source>
</evidence>
<dbReference type="Gene3D" id="3.40.50.2300">
    <property type="match status" value="1"/>
</dbReference>
<keyword evidence="2" id="KW-0597">Phosphoprotein</keyword>
<keyword evidence="1" id="KW-0238">DNA-binding</keyword>
<dbReference type="InterPro" id="IPR016032">
    <property type="entry name" value="Sig_transdc_resp-reg_C-effctor"/>
</dbReference>
<feature type="modified residue" description="4-aspartylphosphate" evidence="2">
    <location>
        <position position="49"/>
    </location>
</feature>
<organism evidence="5 6">
    <name type="scientific">Massilia litorea</name>
    <dbReference type="NCBI Taxonomy" id="2769491"/>
    <lineage>
        <taxon>Bacteria</taxon>
        <taxon>Pseudomonadati</taxon>
        <taxon>Pseudomonadota</taxon>
        <taxon>Betaproteobacteria</taxon>
        <taxon>Burkholderiales</taxon>
        <taxon>Oxalobacteraceae</taxon>
        <taxon>Telluria group</taxon>
        <taxon>Massilia</taxon>
    </lineage>
</organism>
<reference evidence="5 6" key="1">
    <citation type="submission" date="2020-10" db="EMBL/GenBank/DDBJ databases">
        <title>Genome sequencing of Massilia sp. LPB0304.</title>
        <authorList>
            <person name="Kim J."/>
        </authorList>
    </citation>
    <scope>NUCLEOTIDE SEQUENCE [LARGE SCALE GENOMIC DNA]</scope>
    <source>
        <strain evidence="5 6">LPB0304</strain>
    </source>
</reference>
<evidence type="ECO:0000256" key="2">
    <source>
        <dbReference type="PROSITE-ProRule" id="PRU00169"/>
    </source>
</evidence>
<dbReference type="AlphaFoldDB" id="A0A7L9U3X7"/>
<evidence type="ECO:0000313" key="6">
    <source>
        <dbReference type="Proteomes" id="UP000593875"/>
    </source>
</evidence>